<dbReference type="AlphaFoldDB" id="A0A498MMI6"/>
<dbReference type="STRING" id="84645.A0A498MMI6"/>
<evidence type="ECO:0000313" key="4">
    <source>
        <dbReference type="Proteomes" id="UP000290572"/>
    </source>
</evidence>
<keyword evidence="3" id="KW-0378">Hydrolase</keyword>
<dbReference type="SUPFAM" id="SSF54060">
    <property type="entry name" value="His-Me finger endonucleases"/>
    <property type="match status" value="1"/>
</dbReference>
<dbReference type="GO" id="GO:0004519">
    <property type="term" value="F:endonuclease activity"/>
    <property type="evidence" value="ECO:0007669"/>
    <property type="project" value="UniProtKB-KW"/>
</dbReference>
<keyword evidence="3" id="KW-0540">Nuclease</keyword>
<keyword evidence="4" id="KW-1185">Reference proteome</keyword>
<gene>
    <name evidence="3" type="ORF">ROHU_024554</name>
</gene>
<evidence type="ECO:0000256" key="1">
    <source>
        <dbReference type="SAM" id="MobiDB-lite"/>
    </source>
</evidence>
<dbReference type="InterPro" id="IPR044925">
    <property type="entry name" value="His-Me_finger_sf"/>
</dbReference>
<proteinExistence type="predicted"/>
<dbReference type="GO" id="GO:0016787">
    <property type="term" value="F:hydrolase activity"/>
    <property type="evidence" value="ECO:0007669"/>
    <property type="project" value="InterPro"/>
</dbReference>
<dbReference type="GO" id="GO:0046872">
    <property type="term" value="F:metal ion binding"/>
    <property type="evidence" value="ECO:0007669"/>
    <property type="project" value="InterPro"/>
</dbReference>
<dbReference type="InterPro" id="IPR044929">
    <property type="entry name" value="DNA/RNA_non-sp_Endonuclease_sf"/>
</dbReference>
<dbReference type="Gene3D" id="3.40.570.10">
    <property type="entry name" value="Extracellular Endonuclease, subunit A"/>
    <property type="match status" value="1"/>
</dbReference>
<sequence>MSTMSSEYVHSENDSDNDLESLGSLSDGEDAEKTESFTPKLYTLSKPEEQSLYSMVRENQRSKNAYKENQAISDDYSETGYDRAHLNPNSFQCSEGRRSTFTLTNAAPMDACFNRNQWGKWEKTEDFFKRQAQK</sequence>
<dbReference type="InterPro" id="IPR039015">
    <property type="entry name" value="ENDOD1"/>
</dbReference>
<dbReference type="Proteomes" id="UP000290572">
    <property type="component" value="Unassembled WGS sequence"/>
</dbReference>
<dbReference type="GO" id="GO:0003676">
    <property type="term" value="F:nucleic acid binding"/>
    <property type="evidence" value="ECO:0007669"/>
    <property type="project" value="InterPro"/>
</dbReference>
<keyword evidence="3" id="KW-0255">Endonuclease</keyword>
<evidence type="ECO:0000259" key="2">
    <source>
        <dbReference type="Pfam" id="PF01223"/>
    </source>
</evidence>
<dbReference type="InterPro" id="IPR001604">
    <property type="entry name" value="Endo_G_ENPP1-like_dom"/>
</dbReference>
<reference evidence="3 4" key="1">
    <citation type="submission" date="2018-03" db="EMBL/GenBank/DDBJ databases">
        <title>Draft genome sequence of Rohu Carp (Labeo rohita).</title>
        <authorList>
            <person name="Das P."/>
            <person name="Kushwaha B."/>
            <person name="Joshi C.G."/>
            <person name="Kumar D."/>
            <person name="Nagpure N.S."/>
            <person name="Sahoo L."/>
            <person name="Das S.P."/>
            <person name="Bit A."/>
            <person name="Patnaik S."/>
            <person name="Meher P.K."/>
            <person name="Jayasankar P."/>
            <person name="Koringa P.G."/>
            <person name="Patel N.V."/>
            <person name="Hinsu A.T."/>
            <person name="Kumar R."/>
            <person name="Pandey M."/>
            <person name="Agarwal S."/>
            <person name="Srivastava S."/>
            <person name="Singh M."/>
            <person name="Iquebal M.A."/>
            <person name="Jaiswal S."/>
            <person name="Angadi U.B."/>
            <person name="Kumar N."/>
            <person name="Raza M."/>
            <person name="Shah T.M."/>
            <person name="Rai A."/>
            <person name="Jena J.K."/>
        </authorList>
    </citation>
    <scope>NUCLEOTIDE SEQUENCE [LARGE SCALE GENOMIC DNA]</scope>
    <source>
        <strain evidence="3">DASCIFA01</strain>
        <tissue evidence="3">Testis</tissue>
    </source>
</reference>
<comment type="caution">
    <text evidence="3">The sequence shown here is derived from an EMBL/GenBank/DDBJ whole genome shotgun (WGS) entry which is preliminary data.</text>
</comment>
<accession>A0A498MMI6</accession>
<organism evidence="3 4">
    <name type="scientific">Labeo rohita</name>
    <name type="common">Indian major carp</name>
    <name type="synonym">Cyprinus rohita</name>
    <dbReference type="NCBI Taxonomy" id="84645"/>
    <lineage>
        <taxon>Eukaryota</taxon>
        <taxon>Metazoa</taxon>
        <taxon>Chordata</taxon>
        <taxon>Craniata</taxon>
        <taxon>Vertebrata</taxon>
        <taxon>Euteleostomi</taxon>
        <taxon>Actinopterygii</taxon>
        <taxon>Neopterygii</taxon>
        <taxon>Teleostei</taxon>
        <taxon>Ostariophysi</taxon>
        <taxon>Cypriniformes</taxon>
        <taxon>Cyprinidae</taxon>
        <taxon>Labeoninae</taxon>
        <taxon>Labeonini</taxon>
        <taxon>Labeo</taxon>
    </lineage>
</organism>
<feature type="domain" description="DNA/RNA non-specific endonuclease/pyrophosphatase/phosphodiesterase" evidence="2">
    <location>
        <begin position="66"/>
        <end position="131"/>
    </location>
</feature>
<name>A0A498MMI6_LABRO</name>
<dbReference type="EMBL" id="QBIY01012625">
    <property type="protein sequence ID" value="RXN21003.1"/>
    <property type="molecule type" value="Genomic_DNA"/>
</dbReference>
<evidence type="ECO:0000313" key="3">
    <source>
        <dbReference type="EMBL" id="RXN21003.1"/>
    </source>
</evidence>
<dbReference type="PANTHER" id="PTHR21472">
    <property type="entry name" value="ENDONUCLEASE DOMAIN-CONTAINING 1 PROTEIN ENDOD1"/>
    <property type="match status" value="1"/>
</dbReference>
<protein>
    <submittedName>
        <fullName evidence="3">Endonuclease domain-containing 1-like protein</fullName>
    </submittedName>
</protein>
<feature type="region of interest" description="Disordered" evidence="1">
    <location>
        <begin position="1"/>
        <end position="43"/>
    </location>
</feature>
<dbReference type="Pfam" id="PF01223">
    <property type="entry name" value="Endonuclease_NS"/>
    <property type="match status" value="1"/>
</dbReference>
<dbReference type="PANTHER" id="PTHR21472:SF21">
    <property type="entry name" value="ENDONUCLEASE DOMAIN-CONTAINING 1 PROTEIN-LIKE-RELATED"/>
    <property type="match status" value="1"/>
</dbReference>